<proteinExistence type="predicted"/>
<evidence type="ECO:0000313" key="1">
    <source>
        <dbReference type="EMBL" id="CAL4079351.1"/>
    </source>
</evidence>
<gene>
    <name evidence="1" type="ORF">MNOR_LOCUS10945</name>
</gene>
<sequence>MLDEECVAFVNEVDGDCSSISEDEFIEFIVDCIDLAQSLRLDCLNVCLFFASASLIGPSALLISKTISVNIEGSFRSSCTLVTYSDSSSLEARTKMFYKSLVLVLTRGRPSS</sequence>
<dbReference type="EMBL" id="CAXKWB010005653">
    <property type="protein sequence ID" value="CAL4079351.1"/>
    <property type="molecule type" value="Genomic_DNA"/>
</dbReference>
<protein>
    <submittedName>
        <fullName evidence="1">Uncharacterized protein</fullName>
    </submittedName>
</protein>
<name>A0AAV2QFC9_MEGNR</name>
<evidence type="ECO:0000313" key="2">
    <source>
        <dbReference type="Proteomes" id="UP001497623"/>
    </source>
</evidence>
<dbReference type="AlphaFoldDB" id="A0AAV2QFC9"/>
<keyword evidence="2" id="KW-1185">Reference proteome</keyword>
<accession>A0AAV2QFC9</accession>
<reference evidence="1 2" key="1">
    <citation type="submission" date="2024-05" db="EMBL/GenBank/DDBJ databases">
        <authorList>
            <person name="Wallberg A."/>
        </authorList>
    </citation>
    <scope>NUCLEOTIDE SEQUENCE [LARGE SCALE GENOMIC DNA]</scope>
</reference>
<organism evidence="1 2">
    <name type="scientific">Meganyctiphanes norvegica</name>
    <name type="common">Northern krill</name>
    <name type="synonym">Thysanopoda norvegica</name>
    <dbReference type="NCBI Taxonomy" id="48144"/>
    <lineage>
        <taxon>Eukaryota</taxon>
        <taxon>Metazoa</taxon>
        <taxon>Ecdysozoa</taxon>
        <taxon>Arthropoda</taxon>
        <taxon>Crustacea</taxon>
        <taxon>Multicrustacea</taxon>
        <taxon>Malacostraca</taxon>
        <taxon>Eumalacostraca</taxon>
        <taxon>Eucarida</taxon>
        <taxon>Euphausiacea</taxon>
        <taxon>Euphausiidae</taxon>
        <taxon>Meganyctiphanes</taxon>
    </lineage>
</organism>
<dbReference type="Proteomes" id="UP001497623">
    <property type="component" value="Unassembled WGS sequence"/>
</dbReference>
<comment type="caution">
    <text evidence="1">The sequence shown here is derived from an EMBL/GenBank/DDBJ whole genome shotgun (WGS) entry which is preliminary data.</text>
</comment>